<name>A0ABY2MX49_9LEPT</name>
<sequence>MQTQIFWEEAFENCFNGGILNEEKIGRYSSWLNLTRDINEEVDLEPLKYLKNLRQLHLLCPKLTNKKYISKLESLRSIVLNSPSLNQDDLRLLIECKQLKTIHICNMAISSFNVLVKLPKLSELILYKIGGLSAPELSVLWNITSLELKDCDIGDLNDLSKMKKLKKLSFSKMKLGNLEFLNGLSLSKFESEFEALNEEGLHYLSKMSGLKELFYPLSNFDFLKGLNKLESVLIDTKRKIDINTLANFPIKMVDIHYTDSVGIAHKIRDEIRQIHPNCQFEFTRKWINEAINP</sequence>
<accession>A0ABY2MX49</accession>
<dbReference type="RefSeq" id="WP_135686140.1">
    <property type="nucleotide sequence ID" value="NZ_RQEQ01000017.1"/>
</dbReference>
<dbReference type="InterPro" id="IPR032675">
    <property type="entry name" value="LRR_dom_sf"/>
</dbReference>
<evidence type="ECO:0000313" key="2">
    <source>
        <dbReference type="Proteomes" id="UP000297422"/>
    </source>
</evidence>
<reference evidence="2" key="1">
    <citation type="journal article" date="2019" name="PLoS Negl. Trop. Dis.">
        <title>Revisiting the worldwide diversity of Leptospira species in the environment.</title>
        <authorList>
            <person name="Vincent A.T."/>
            <person name="Schiettekatte O."/>
            <person name="Bourhy P."/>
            <person name="Veyrier F.J."/>
            <person name="Picardeau M."/>
        </authorList>
    </citation>
    <scope>NUCLEOTIDE SEQUENCE [LARGE SCALE GENOMIC DNA]</scope>
    <source>
        <strain evidence="2">201702407</strain>
    </source>
</reference>
<dbReference type="Proteomes" id="UP000297422">
    <property type="component" value="Unassembled WGS sequence"/>
</dbReference>
<comment type="caution">
    <text evidence="1">The sequence shown here is derived from an EMBL/GenBank/DDBJ whole genome shotgun (WGS) entry which is preliminary data.</text>
</comment>
<dbReference type="Gene3D" id="3.80.10.10">
    <property type="entry name" value="Ribonuclease Inhibitor"/>
    <property type="match status" value="1"/>
</dbReference>
<keyword evidence="2" id="KW-1185">Reference proteome</keyword>
<evidence type="ECO:0008006" key="3">
    <source>
        <dbReference type="Google" id="ProtNLM"/>
    </source>
</evidence>
<proteinExistence type="predicted"/>
<dbReference type="SUPFAM" id="SSF52058">
    <property type="entry name" value="L domain-like"/>
    <property type="match status" value="1"/>
</dbReference>
<gene>
    <name evidence="1" type="ORF">EHQ90_17840</name>
</gene>
<protein>
    <recommendedName>
        <fullName evidence="3">Leucine-rich repeat domain-containing protein</fullName>
    </recommendedName>
</protein>
<dbReference type="EMBL" id="RQGT01000105">
    <property type="protein sequence ID" value="TGM10722.1"/>
    <property type="molecule type" value="Genomic_DNA"/>
</dbReference>
<evidence type="ECO:0000313" key="1">
    <source>
        <dbReference type="EMBL" id="TGM10722.1"/>
    </source>
</evidence>
<organism evidence="1 2">
    <name type="scientific">Leptospira stimsonii</name>
    <dbReference type="NCBI Taxonomy" id="2202203"/>
    <lineage>
        <taxon>Bacteria</taxon>
        <taxon>Pseudomonadati</taxon>
        <taxon>Spirochaetota</taxon>
        <taxon>Spirochaetia</taxon>
        <taxon>Leptospirales</taxon>
        <taxon>Leptospiraceae</taxon>
        <taxon>Leptospira</taxon>
    </lineage>
</organism>